<feature type="compositionally biased region" description="Basic and acidic residues" evidence="1">
    <location>
        <begin position="371"/>
        <end position="387"/>
    </location>
</feature>
<dbReference type="RefSeq" id="XP_043133865.1">
    <property type="nucleotide sequence ID" value="XM_043285144.1"/>
</dbReference>
<feature type="compositionally biased region" description="Polar residues" evidence="1">
    <location>
        <begin position="284"/>
        <end position="294"/>
    </location>
</feature>
<dbReference type="KEGG" id="ache:ACHE_20801A"/>
<feature type="compositionally biased region" description="Low complexity" evidence="1">
    <location>
        <begin position="641"/>
        <end position="661"/>
    </location>
</feature>
<feature type="compositionally biased region" description="Basic and acidic residues" evidence="1">
    <location>
        <begin position="590"/>
        <end position="601"/>
    </location>
</feature>
<feature type="region of interest" description="Disordered" evidence="1">
    <location>
        <begin position="118"/>
        <end position="167"/>
    </location>
</feature>
<feature type="compositionally biased region" description="Polar residues" evidence="1">
    <location>
        <begin position="708"/>
        <end position="749"/>
    </location>
</feature>
<feature type="compositionally biased region" description="Basic and acidic residues" evidence="1">
    <location>
        <begin position="560"/>
        <end position="569"/>
    </location>
</feature>
<feature type="region of interest" description="Disordered" evidence="1">
    <location>
        <begin position="239"/>
        <end position="397"/>
    </location>
</feature>
<keyword evidence="3" id="KW-1185">Reference proteome</keyword>
<feature type="region of interest" description="Disordered" evidence="1">
    <location>
        <begin position="61"/>
        <end position="102"/>
    </location>
</feature>
<feature type="compositionally biased region" description="Polar residues" evidence="1">
    <location>
        <begin position="158"/>
        <end position="167"/>
    </location>
</feature>
<feature type="compositionally biased region" description="Polar residues" evidence="1">
    <location>
        <begin position="388"/>
        <end position="397"/>
    </location>
</feature>
<dbReference type="EMBL" id="AP024417">
    <property type="protein sequence ID" value="BCR85343.1"/>
    <property type="molecule type" value="Genomic_DNA"/>
</dbReference>
<proteinExistence type="predicted"/>
<gene>
    <name evidence="2" type="ORF">ACHE_20801A</name>
</gene>
<feature type="region of interest" description="Disordered" evidence="1">
    <location>
        <begin position="852"/>
        <end position="891"/>
    </location>
</feature>
<feature type="region of interest" description="Disordered" evidence="1">
    <location>
        <begin position="415"/>
        <end position="475"/>
    </location>
</feature>
<dbReference type="AlphaFoldDB" id="A0A7R7VK29"/>
<dbReference type="Proteomes" id="UP000637239">
    <property type="component" value="Chromosome 2"/>
</dbReference>
<feature type="compositionally biased region" description="Polar residues" evidence="1">
    <location>
        <begin position="327"/>
        <end position="338"/>
    </location>
</feature>
<accession>A0A7R7VK29</accession>
<name>A0A7R7VK29_ASPCH</name>
<feature type="region of interest" description="Disordered" evidence="1">
    <location>
        <begin position="1"/>
        <end position="45"/>
    </location>
</feature>
<feature type="compositionally biased region" description="Low complexity" evidence="1">
    <location>
        <begin position="423"/>
        <end position="434"/>
    </location>
</feature>
<feature type="region of interest" description="Disordered" evidence="1">
    <location>
        <begin position="560"/>
        <end position="777"/>
    </location>
</feature>
<feature type="compositionally biased region" description="Polar residues" evidence="1">
    <location>
        <begin position="852"/>
        <end position="867"/>
    </location>
</feature>
<reference evidence="2" key="2">
    <citation type="submission" date="2021-02" db="EMBL/GenBank/DDBJ databases">
        <title>Aspergillus chevalieri M1 genome sequence.</title>
        <authorList>
            <person name="Kadooka C."/>
            <person name="Mori K."/>
            <person name="Futagami T."/>
        </authorList>
    </citation>
    <scope>NUCLEOTIDE SEQUENCE</scope>
    <source>
        <strain evidence="2">M1</strain>
    </source>
</reference>
<feature type="compositionally biased region" description="Polar residues" evidence="1">
    <location>
        <begin position="824"/>
        <end position="839"/>
    </location>
</feature>
<evidence type="ECO:0000313" key="3">
    <source>
        <dbReference type="Proteomes" id="UP000637239"/>
    </source>
</evidence>
<feature type="compositionally biased region" description="Polar residues" evidence="1">
    <location>
        <begin position="793"/>
        <end position="802"/>
    </location>
</feature>
<evidence type="ECO:0008006" key="4">
    <source>
        <dbReference type="Google" id="ProtNLM"/>
    </source>
</evidence>
<sequence>MAADPRDSGPAMEPPASTSSFSPALRHLHSSSLSTSSSPHRLPQGQFSFEYHLPLRKRALTASAQQYSSPAATAANHPAPRRTISTSSTTGPVHVPTHRRSVPNFSLPHVAALSRQSSFSSPLSTLNQNSLHSPRPREVESPGDDALNPNASKRRRQSTVIFQDSAKTTMPASTQTYVPYRSSFAADKSRALNGVDKQAQDPDETITSNTSREDIFLNIARSDSDRRNSLARSEFRRSRLGLSSGSLRSPTSRVHSNDNTPSPEQLRSTNSHAPLRSPLHATYGSVSYPHSSASAHPLDDHSRTRYAAVGSSSRSSIGLPRSRLSRTSPDASPRTSSGADRRASWQDPPRIYPNPALSTIRSSRLPSSSETTERVRVEYPDKNRQDGTESTLSTNAPSTVWDELEDLKSRIHKLELTGKLPPSSQAAISSASNSGGERPRTAATTATTLSSSPNHRRKESGPSAESDTAPANPVHPLLQSALGKAKTVLSNEVYRTLEATATDATILSTILGSGSVPSGSVSVINGHSPSDRQSRRKADSVCRGLTELCLALSDDYIKQHEQPGQDETIRAPQQNGHANPEPSTPTLPFQRRESFEPEGIIRRRSSARVVSRLESRRASMVNGNSPSYHQDDPPPIPEKPIPQQQSPQTPAAPTAPTAPTAQPQPQPEPEKQTATVTPKSRLTRLSTSFRTRRTQPEEENAEKESSHNRTLSRAMTIATPATQSSRLAARQRLSQSFTPSQSIPNSPREPQTPQQPPPAHQLPTHTAEQHVPRTPSLSQSAIPLRRSFMAHTPATSRSNIQAGSRRYGLSSFSAAPGETDIPETPQQSTPGAPTPSQTRIVAPSTKIAASYTPIQQNQSRSRANSLGTRRFGIRPRPMVNVDSAVNGYNNG</sequence>
<feature type="compositionally biased region" description="Low complexity" evidence="1">
    <location>
        <begin position="310"/>
        <end position="326"/>
    </location>
</feature>
<feature type="compositionally biased region" description="Polar residues" evidence="1">
    <location>
        <begin position="62"/>
        <end position="71"/>
    </location>
</feature>
<organism evidence="2 3">
    <name type="scientific">Aspergillus chevalieri</name>
    <name type="common">Eurotium chevalieri</name>
    <dbReference type="NCBI Taxonomy" id="182096"/>
    <lineage>
        <taxon>Eukaryota</taxon>
        <taxon>Fungi</taxon>
        <taxon>Dikarya</taxon>
        <taxon>Ascomycota</taxon>
        <taxon>Pezizomycotina</taxon>
        <taxon>Eurotiomycetes</taxon>
        <taxon>Eurotiomycetidae</taxon>
        <taxon>Eurotiales</taxon>
        <taxon>Aspergillaceae</taxon>
        <taxon>Aspergillus</taxon>
        <taxon>Aspergillus subgen. Aspergillus</taxon>
    </lineage>
</organism>
<feature type="compositionally biased region" description="Low complexity" evidence="1">
    <location>
        <begin position="357"/>
        <end position="370"/>
    </location>
</feature>
<feature type="region of interest" description="Disordered" evidence="1">
    <location>
        <begin position="515"/>
        <end position="538"/>
    </location>
</feature>
<evidence type="ECO:0000313" key="2">
    <source>
        <dbReference type="EMBL" id="BCR85343.1"/>
    </source>
</evidence>
<feature type="compositionally biased region" description="Polar residues" evidence="1">
    <location>
        <begin position="257"/>
        <end position="272"/>
    </location>
</feature>
<feature type="compositionally biased region" description="Basic and acidic residues" evidence="1">
    <location>
        <begin position="529"/>
        <end position="538"/>
    </location>
</feature>
<feature type="compositionally biased region" description="Low complexity" evidence="1">
    <location>
        <begin position="22"/>
        <end position="43"/>
    </location>
</feature>
<feature type="region of interest" description="Disordered" evidence="1">
    <location>
        <begin position="790"/>
        <end position="839"/>
    </location>
</feature>
<feature type="compositionally biased region" description="Low complexity" evidence="1">
    <location>
        <begin position="240"/>
        <end position="253"/>
    </location>
</feature>
<evidence type="ECO:0000256" key="1">
    <source>
        <dbReference type="SAM" id="MobiDB-lite"/>
    </source>
</evidence>
<protein>
    <recommendedName>
        <fullName evidence="4">LPXTG-motif cell wall anchor domain protein</fullName>
    </recommendedName>
</protein>
<dbReference type="GeneID" id="66979702"/>
<reference evidence="2" key="1">
    <citation type="submission" date="2021-01" db="EMBL/GenBank/DDBJ databases">
        <authorList>
            <consortium name="Aspergillus chevalieri M1 genome sequencing consortium"/>
            <person name="Kazuki M."/>
            <person name="Futagami T."/>
        </authorList>
    </citation>
    <scope>NUCLEOTIDE SEQUENCE</scope>
    <source>
        <strain evidence="2">M1</strain>
    </source>
</reference>